<keyword evidence="5" id="KW-0812">Transmembrane</keyword>
<comment type="subcellular location">
    <subcellularLocation>
        <location evidence="1">Cell outer membrane</location>
    </subcellularLocation>
</comment>
<dbReference type="InterPro" id="IPR051906">
    <property type="entry name" value="TolC-like"/>
</dbReference>
<dbReference type="Gene3D" id="1.20.1600.10">
    <property type="entry name" value="Outer membrane efflux proteins (OEP)"/>
    <property type="match status" value="1"/>
</dbReference>
<keyword evidence="3" id="KW-0813">Transport</keyword>
<proteinExistence type="inferred from homology"/>
<evidence type="ECO:0000313" key="9">
    <source>
        <dbReference type="EMBL" id="KEQ31358.1"/>
    </source>
</evidence>
<accession>A0A081PKY5</accession>
<dbReference type="AlphaFoldDB" id="A0A081PKY5"/>
<reference evidence="9 10" key="1">
    <citation type="journal article" date="1992" name="Int. J. Syst. Bacteriol.">
        <title>Sphingobacterium antarcticus sp. nov. a Psychrotrophic Bacterium from the Soils of Schirmacher Oasis, Antarctica.</title>
        <authorList>
            <person name="Shivaji S."/>
            <person name="Ray M.K."/>
            <person name="Rao N.S."/>
            <person name="Saiserr L."/>
            <person name="Jagannadham M.V."/>
            <person name="Kumar G.S."/>
            <person name="Reddy G."/>
            <person name="Bhargava P.M."/>
        </authorList>
    </citation>
    <scope>NUCLEOTIDE SEQUENCE [LARGE SCALE GENOMIC DNA]</scope>
    <source>
        <strain evidence="9 10">4BY</strain>
    </source>
</reference>
<keyword evidence="7" id="KW-0998">Cell outer membrane</keyword>
<dbReference type="eggNOG" id="COG1538">
    <property type="taxonomic scope" value="Bacteria"/>
</dbReference>
<dbReference type="PANTHER" id="PTHR30026">
    <property type="entry name" value="OUTER MEMBRANE PROTEIN TOLC"/>
    <property type="match status" value="1"/>
</dbReference>
<keyword evidence="6" id="KW-0472">Membrane</keyword>
<evidence type="ECO:0000256" key="7">
    <source>
        <dbReference type="ARBA" id="ARBA00023237"/>
    </source>
</evidence>
<evidence type="ECO:0000256" key="4">
    <source>
        <dbReference type="ARBA" id="ARBA00022452"/>
    </source>
</evidence>
<gene>
    <name evidence="9" type="ORF">N180_07680</name>
</gene>
<dbReference type="GO" id="GO:0009279">
    <property type="term" value="C:cell outer membrane"/>
    <property type="evidence" value="ECO:0007669"/>
    <property type="project" value="UniProtKB-SubCell"/>
</dbReference>
<evidence type="ECO:0000256" key="1">
    <source>
        <dbReference type="ARBA" id="ARBA00004442"/>
    </source>
</evidence>
<feature type="signal peptide" evidence="8">
    <location>
        <begin position="1"/>
        <end position="20"/>
    </location>
</feature>
<dbReference type="PANTHER" id="PTHR30026:SF20">
    <property type="entry name" value="OUTER MEMBRANE PROTEIN TOLC"/>
    <property type="match status" value="1"/>
</dbReference>
<dbReference type="SUPFAM" id="SSF56954">
    <property type="entry name" value="Outer membrane efflux proteins (OEP)"/>
    <property type="match status" value="1"/>
</dbReference>
<comment type="caution">
    <text evidence="9">The sequence shown here is derived from an EMBL/GenBank/DDBJ whole genome shotgun (WGS) entry which is preliminary data.</text>
</comment>
<dbReference type="EMBL" id="JNFF01000017">
    <property type="protein sequence ID" value="KEQ31358.1"/>
    <property type="molecule type" value="Genomic_DNA"/>
</dbReference>
<organism evidence="9 10">
    <name type="scientific">Pedobacter antarcticus 4BY</name>
    <dbReference type="NCBI Taxonomy" id="1358423"/>
    <lineage>
        <taxon>Bacteria</taxon>
        <taxon>Pseudomonadati</taxon>
        <taxon>Bacteroidota</taxon>
        <taxon>Sphingobacteriia</taxon>
        <taxon>Sphingobacteriales</taxon>
        <taxon>Sphingobacteriaceae</taxon>
        <taxon>Pedobacter</taxon>
    </lineage>
</organism>
<evidence type="ECO:0000256" key="6">
    <source>
        <dbReference type="ARBA" id="ARBA00023136"/>
    </source>
</evidence>
<dbReference type="RefSeq" id="WP_037438158.1">
    <property type="nucleotide sequence ID" value="NZ_JNFF01000017.1"/>
</dbReference>
<name>A0A081PKY5_9SPHI</name>
<evidence type="ECO:0000256" key="3">
    <source>
        <dbReference type="ARBA" id="ARBA00022448"/>
    </source>
</evidence>
<keyword evidence="10" id="KW-1185">Reference proteome</keyword>
<keyword evidence="4" id="KW-1134">Transmembrane beta strand</keyword>
<dbReference type="InterPro" id="IPR003423">
    <property type="entry name" value="OMP_efflux"/>
</dbReference>
<dbReference type="OrthoDB" id="581172at2"/>
<evidence type="ECO:0000256" key="8">
    <source>
        <dbReference type="SAM" id="SignalP"/>
    </source>
</evidence>
<feature type="chain" id="PRO_5001761947" evidence="8">
    <location>
        <begin position="21"/>
        <end position="472"/>
    </location>
</feature>
<dbReference type="Pfam" id="PF02321">
    <property type="entry name" value="OEP"/>
    <property type="match status" value="2"/>
</dbReference>
<dbReference type="GO" id="GO:0015288">
    <property type="term" value="F:porin activity"/>
    <property type="evidence" value="ECO:0007669"/>
    <property type="project" value="TreeGrafter"/>
</dbReference>
<keyword evidence="8" id="KW-0732">Signal</keyword>
<evidence type="ECO:0000313" key="10">
    <source>
        <dbReference type="Proteomes" id="UP000028007"/>
    </source>
</evidence>
<dbReference type="Proteomes" id="UP000028007">
    <property type="component" value="Unassembled WGS sequence"/>
</dbReference>
<protein>
    <submittedName>
        <fullName evidence="9">Transporter</fullName>
    </submittedName>
</protein>
<sequence>MKLLLILIISFGLLNSPAQSQTDTVDVFMLQDLELMVFRNHPVVKQAALLSESARANVMQSLGYFDPGIKAGFDRKMFGDKTYYNRWSSELKVPLWLAGADLKIGYDRNVGEFVNPETHTSTAGLAGIGLSIPLGQGLLIDSRRNILRQAKIMVNYAEAERVKQINAIWYNIVKDYWNWYFSYNQFQLISEGLELAQTRFKAISRQTLLGDKASIDSVEAAITVQDRMIQYEKMKIDLLNSRLTLSNHLWSDEAQPLELPENARPLQAVELNDKPKKEVLDTLLEFAAGSHPELIKLRAKGEQLAVERSYRKEMLKPKLNVSGSLLSTRRSFNSYVPDNYDFNMGNYKLGFEFALPLFLRAERGKLREVKIKQRELEYDMQQSNREIRNSVLTSYNHLNAYSEQLAVQVKSISNQQVLLSGESSKFDLGESTLFLINTRESKLIDMKIKREEMIAGYQKTLAELYYKAGSRM</sequence>
<dbReference type="GO" id="GO:0015562">
    <property type="term" value="F:efflux transmembrane transporter activity"/>
    <property type="evidence" value="ECO:0007669"/>
    <property type="project" value="InterPro"/>
</dbReference>
<evidence type="ECO:0000256" key="5">
    <source>
        <dbReference type="ARBA" id="ARBA00022692"/>
    </source>
</evidence>
<comment type="similarity">
    <text evidence="2">Belongs to the outer membrane factor (OMF) (TC 1.B.17) family.</text>
</comment>
<evidence type="ECO:0000256" key="2">
    <source>
        <dbReference type="ARBA" id="ARBA00007613"/>
    </source>
</evidence>
<dbReference type="GO" id="GO:1990281">
    <property type="term" value="C:efflux pump complex"/>
    <property type="evidence" value="ECO:0007669"/>
    <property type="project" value="TreeGrafter"/>
</dbReference>